<name>F1TAT3_9FIRM</name>
<dbReference type="PANTHER" id="PTHR42771:SF2">
    <property type="entry name" value="IRON(3+)-HYDROXAMATE IMPORT ATP-BINDING PROTEIN FHUC"/>
    <property type="match status" value="1"/>
</dbReference>
<dbReference type="InterPro" id="IPR003593">
    <property type="entry name" value="AAA+_ATPase"/>
</dbReference>
<sequence>MPNLFNDLYVREIKLREDISSNESYVFSLPVVRNLGPLSINKKVTFFVGENGTGKSTLLEAIAVNLGFNPEGGTKNFNFSSVETHSTLYKNLIVAKGVKRPKDGFFLRAESFYNVASEIDRLDKAAPNPFIHIYGGKSLHDQSHGESFMSLILNRFGGNSLYVLDEPEAALSPTRQMTLLVRINELVKQNCQFIIATHSPILLAYPDADIFTIDENGIKLTQYEETEHYIVTRQFLNNPQKMLRYLFDSD</sequence>
<comment type="subcellular location">
    <subcellularLocation>
        <location evidence="1">Cell membrane</location>
        <topology evidence="1">Peripheral membrane protein</topology>
    </subcellularLocation>
</comment>
<evidence type="ECO:0000256" key="1">
    <source>
        <dbReference type="ARBA" id="ARBA00004202"/>
    </source>
</evidence>
<evidence type="ECO:0000256" key="5">
    <source>
        <dbReference type="ARBA" id="ARBA00023004"/>
    </source>
</evidence>
<keyword evidence="7" id="KW-0472">Membrane</keyword>
<evidence type="ECO:0000256" key="2">
    <source>
        <dbReference type="ARBA" id="ARBA00022448"/>
    </source>
</evidence>
<dbReference type="Gene3D" id="3.40.50.300">
    <property type="entry name" value="P-loop containing nucleotide triphosphate hydrolases"/>
    <property type="match status" value="2"/>
</dbReference>
<keyword evidence="6" id="KW-0406">Ion transport</keyword>
<evidence type="ECO:0000256" key="7">
    <source>
        <dbReference type="ARBA" id="ARBA00023136"/>
    </source>
</evidence>
<keyword evidence="2" id="KW-0813">Transport</keyword>
<dbReference type="RefSeq" id="WP_004617809.1">
    <property type="nucleotide sequence ID" value="NZ_ACXX02000003.1"/>
</dbReference>
<comment type="caution">
    <text evidence="9">The sequence shown here is derived from an EMBL/GenBank/DDBJ whole genome shotgun (WGS) entry which is preliminary data.</text>
</comment>
<accession>F1TAT3</accession>
<dbReference type="GO" id="GO:0006826">
    <property type="term" value="P:iron ion transport"/>
    <property type="evidence" value="ECO:0007669"/>
    <property type="project" value="UniProtKB-KW"/>
</dbReference>
<evidence type="ECO:0000256" key="3">
    <source>
        <dbReference type="ARBA" id="ARBA00022475"/>
    </source>
</evidence>
<dbReference type="AlphaFoldDB" id="F1TAT3"/>
<dbReference type="eggNOG" id="COG3910">
    <property type="taxonomic scope" value="Bacteria"/>
</dbReference>
<keyword evidence="3" id="KW-1003">Cell membrane</keyword>
<dbReference type="SUPFAM" id="SSF52540">
    <property type="entry name" value="P-loop containing nucleoside triphosphate hydrolases"/>
    <property type="match status" value="1"/>
</dbReference>
<keyword evidence="4" id="KW-0410">Iron transport</keyword>
<gene>
    <name evidence="9" type="ORF">Cpap_3049</name>
</gene>
<dbReference type="InterPro" id="IPR027417">
    <property type="entry name" value="P-loop_NTPase"/>
</dbReference>
<protein>
    <submittedName>
        <fullName evidence="9">AAA ATPase</fullName>
    </submittedName>
</protein>
<dbReference type="InterPro" id="IPR051535">
    <property type="entry name" value="Siderophore_ABC-ATPase"/>
</dbReference>
<dbReference type="Pfam" id="PF13304">
    <property type="entry name" value="AAA_21"/>
    <property type="match status" value="1"/>
</dbReference>
<dbReference type="InterPro" id="IPR003959">
    <property type="entry name" value="ATPase_AAA_core"/>
</dbReference>
<dbReference type="GO" id="GO:0006302">
    <property type="term" value="P:double-strand break repair"/>
    <property type="evidence" value="ECO:0007669"/>
    <property type="project" value="InterPro"/>
</dbReference>
<dbReference type="Proteomes" id="UP000003860">
    <property type="component" value="Unassembled WGS sequence"/>
</dbReference>
<dbReference type="Pfam" id="PF13476">
    <property type="entry name" value="AAA_23"/>
    <property type="match status" value="1"/>
</dbReference>
<keyword evidence="5" id="KW-0408">Iron</keyword>
<reference evidence="9" key="2">
    <citation type="submission" date="2011-01" db="EMBL/GenBank/DDBJ databases">
        <title>The Non-contiguous Finished genome of Clostridium papyrosolvens.</title>
        <authorList>
            <person name="Lucas S."/>
            <person name="Copeland A."/>
            <person name="Lapidus A."/>
            <person name="Cheng J.-F."/>
            <person name="Goodwin L."/>
            <person name="Pitluck S."/>
            <person name="Misra M."/>
            <person name="Chertkov O."/>
            <person name="Detter J.C."/>
            <person name="Han C."/>
            <person name="Tapia R."/>
            <person name="Land M."/>
            <person name="Hauser L."/>
            <person name="Kyrpides N."/>
            <person name="Ivanova N."/>
            <person name="Pagani I."/>
            <person name="Mouttaki H."/>
            <person name="He Z."/>
            <person name="Zhou J."/>
            <person name="Hemme C.L."/>
            <person name="Woyke T."/>
        </authorList>
    </citation>
    <scope>NUCLEOTIDE SEQUENCE [LARGE SCALE GENOMIC DNA]</scope>
    <source>
        <strain evidence="9">DSM 2782</strain>
    </source>
</reference>
<dbReference type="GO" id="GO:0016887">
    <property type="term" value="F:ATP hydrolysis activity"/>
    <property type="evidence" value="ECO:0007669"/>
    <property type="project" value="InterPro"/>
</dbReference>
<keyword evidence="10" id="KW-1185">Reference proteome</keyword>
<organism evidence="9 10">
    <name type="scientific">Ruminiclostridium papyrosolvens DSM 2782</name>
    <dbReference type="NCBI Taxonomy" id="588581"/>
    <lineage>
        <taxon>Bacteria</taxon>
        <taxon>Bacillati</taxon>
        <taxon>Bacillota</taxon>
        <taxon>Clostridia</taxon>
        <taxon>Eubacteriales</taxon>
        <taxon>Oscillospiraceae</taxon>
        <taxon>Ruminiclostridium</taxon>
    </lineage>
</organism>
<dbReference type="OrthoDB" id="9784297at2"/>
<evidence type="ECO:0000313" key="10">
    <source>
        <dbReference type="Proteomes" id="UP000003860"/>
    </source>
</evidence>
<dbReference type="PANTHER" id="PTHR42771">
    <property type="entry name" value="IRON(3+)-HYDROXAMATE IMPORT ATP-BINDING PROTEIN FHUC"/>
    <property type="match status" value="1"/>
</dbReference>
<dbReference type="EMBL" id="ACXX02000003">
    <property type="protein sequence ID" value="EGD48626.1"/>
    <property type="molecule type" value="Genomic_DNA"/>
</dbReference>
<reference evidence="9" key="1">
    <citation type="submission" date="2009-07" db="EMBL/GenBank/DDBJ databases">
        <authorList>
            <consortium name="US DOE Joint Genome Institute (JGI-PGF)"/>
            <person name="Lucas S."/>
            <person name="Copeland A."/>
            <person name="Lapidus A."/>
            <person name="Glavina del Rio T."/>
            <person name="Tice H."/>
            <person name="Bruce D."/>
            <person name="Goodwin L."/>
            <person name="Pitluck S."/>
            <person name="Larimer F."/>
            <person name="Land M.L."/>
            <person name="Mouttaki H."/>
            <person name="He Z."/>
            <person name="Zhou J."/>
            <person name="Hemme C.L."/>
        </authorList>
    </citation>
    <scope>NUCLEOTIDE SEQUENCE [LARGE SCALE GENOMIC DNA]</scope>
    <source>
        <strain evidence="9">DSM 2782</strain>
    </source>
</reference>
<dbReference type="InterPro" id="IPR038729">
    <property type="entry name" value="Rad50/SbcC_AAA"/>
</dbReference>
<feature type="domain" description="AAA+ ATPase" evidence="8">
    <location>
        <begin position="41"/>
        <end position="216"/>
    </location>
</feature>
<dbReference type="GO" id="GO:0005524">
    <property type="term" value="F:ATP binding"/>
    <property type="evidence" value="ECO:0007669"/>
    <property type="project" value="InterPro"/>
</dbReference>
<dbReference type="GO" id="GO:0005886">
    <property type="term" value="C:plasma membrane"/>
    <property type="evidence" value="ECO:0007669"/>
    <property type="project" value="UniProtKB-SubCell"/>
</dbReference>
<proteinExistence type="predicted"/>
<evidence type="ECO:0000313" key="9">
    <source>
        <dbReference type="EMBL" id="EGD48626.1"/>
    </source>
</evidence>
<evidence type="ECO:0000256" key="6">
    <source>
        <dbReference type="ARBA" id="ARBA00023065"/>
    </source>
</evidence>
<dbReference type="SMART" id="SM00382">
    <property type="entry name" value="AAA"/>
    <property type="match status" value="1"/>
</dbReference>
<evidence type="ECO:0000259" key="8">
    <source>
        <dbReference type="SMART" id="SM00382"/>
    </source>
</evidence>
<evidence type="ECO:0000256" key="4">
    <source>
        <dbReference type="ARBA" id="ARBA00022496"/>
    </source>
</evidence>